<protein>
    <submittedName>
        <fullName evidence="1">241_t:CDS:1</fullName>
    </submittedName>
</protein>
<evidence type="ECO:0000313" key="1">
    <source>
        <dbReference type="EMBL" id="CAG8705348.1"/>
    </source>
</evidence>
<accession>A0A9N9HU27</accession>
<dbReference type="OrthoDB" id="2368504at2759"/>
<name>A0A9N9HU27_9GLOM</name>
<feature type="non-terminal residue" evidence="1">
    <location>
        <position position="118"/>
    </location>
</feature>
<keyword evidence="2" id="KW-1185">Reference proteome</keyword>
<dbReference type="EMBL" id="CAJVPZ010021226">
    <property type="protein sequence ID" value="CAG8705348.1"/>
    <property type="molecule type" value="Genomic_DNA"/>
</dbReference>
<feature type="non-terminal residue" evidence="1">
    <location>
        <position position="1"/>
    </location>
</feature>
<evidence type="ECO:0000313" key="2">
    <source>
        <dbReference type="Proteomes" id="UP000789396"/>
    </source>
</evidence>
<dbReference type="Proteomes" id="UP000789396">
    <property type="component" value="Unassembled WGS sequence"/>
</dbReference>
<comment type="caution">
    <text evidence="1">The sequence shown here is derived from an EMBL/GenBank/DDBJ whole genome shotgun (WGS) entry which is preliminary data.</text>
</comment>
<reference evidence="1" key="1">
    <citation type="submission" date="2021-06" db="EMBL/GenBank/DDBJ databases">
        <authorList>
            <person name="Kallberg Y."/>
            <person name="Tangrot J."/>
            <person name="Rosling A."/>
        </authorList>
    </citation>
    <scope>NUCLEOTIDE SEQUENCE</scope>
    <source>
        <strain evidence="1">IN212</strain>
    </source>
</reference>
<sequence length="118" mass="13730">LKEQLQEFIKEEKKNFFHSNDSIVLKQAKFEINNYIYNINYRKIDKQLVKLQTQAIVKSIDRAGAIYVIRQEITHKVNKKIPNSLVDIDQPTIFEPITKEADITDPTIVSNAVTSIRK</sequence>
<gene>
    <name evidence="1" type="ORF">RFULGI_LOCUS10586</name>
</gene>
<proteinExistence type="predicted"/>
<organism evidence="1 2">
    <name type="scientific">Racocetra fulgida</name>
    <dbReference type="NCBI Taxonomy" id="60492"/>
    <lineage>
        <taxon>Eukaryota</taxon>
        <taxon>Fungi</taxon>
        <taxon>Fungi incertae sedis</taxon>
        <taxon>Mucoromycota</taxon>
        <taxon>Glomeromycotina</taxon>
        <taxon>Glomeromycetes</taxon>
        <taxon>Diversisporales</taxon>
        <taxon>Gigasporaceae</taxon>
        <taxon>Racocetra</taxon>
    </lineage>
</organism>
<dbReference type="AlphaFoldDB" id="A0A9N9HU27"/>